<keyword evidence="8" id="KW-0675">Receptor</keyword>
<dbReference type="InterPro" id="IPR032675">
    <property type="entry name" value="LRR_dom_sf"/>
</dbReference>
<evidence type="ECO:0000256" key="4">
    <source>
        <dbReference type="ARBA" id="ARBA00022729"/>
    </source>
</evidence>
<evidence type="ECO:0000256" key="10">
    <source>
        <dbReference type="SAM" id="Coils"/>
    </source>
</evidence>
<keyword evidence="12" id="KW-1185">Reference proteome</keyword>
<dbReference type="PANTHER" id="PTHR27000">
    <property type="entry name" value="LEUCINE-RICH REPEAT RECEPTOR-LIKE PROTEIN KINASE FAMILY PROTEIN-RELATED"/>
    <property type="match status" value="1"/>
</dbReference>
<keyword evidence="7" id="KW-0472">Membrane</keyword>
<dbReference type="Pfam" id="PF00560">
    <property type="entry name" value="LRR_1"/>
    <property type="match status" value="4"/>
</dbReference>
<keyword evidence="2" id="KW-0433">Leucine-rich repeat</keyword>
<keyword evidence="9" id="KW-0325">Glycoprotein</keyword>
<evidence type="ECO:0000256" key="5">
    <source>
        <dbReference type="ARBA" id="ARBA00022737"/>
    </source>
</evidence>
<keyword evidence="4" id="KW-0732">Signal</keyword>
<evidence type="ECO:0000256" key="2">
    <source>
        <dbReference type="ARBA" id="ARBA00022614"/>
    </source>
</evidence>
<dbReference type="PANTHER" id="PTHR27000:SF791">
    <property type="entry name" value="LRR RECEPTOR-LIKE KINASE FAMILY PROTEIN"/>
    <property type="match status" value="1"/>
</dbReference>
<comment type="caution">
    <text evidence="11">The sequence shown here is derived from an EMBL/GenBank/DDBJ whole genome shotgun (WGS) entry which is preliminary data.</text>
</comment>
<dbReference type="EMBL" id="JACMSC010000005">
    <property type="protein sequence ID" value="KAG6520597.1"/>
    <property type="molecule type" value="Genomic_DNA"/>
</dbReference>
<dbReference type="SUPFAM" id="SSF52058">
    <property type="entry name" value="L domain-like"/>
    <property type="match status" value="1"/>
</dbReference>
<reference evidence="11 12" key="1">
    <citation type="submission" date="2020-08" db="EMBL/GenBank/DDBJ databases">
        <title>Plant Genome Project.</title>
        <authorList>
            <person name="Zhang R.-G."/>
        </authorList>
    </citation>
    <scope>NUCLEOTIDE SEQUENCE [LARGE SCALE GENOMIC DNA]</scope>
    <source>
        <tissue evidence="11">Rhizome</tissue>
    </source>
</reference>
<evidence type="ECO:0000256" key="1">
    <source>
        <dbReference type="ARBA" id="ARBA00004167"/>
    </source>
</evidence>
<dbReference type="AlphaFoldDB" id="A0A8J5H5A2"/>
<keyword evidence="3" id="KW-0812">Transmembrane</keyword>
<dbReference type="InterPro" id="IPR001611">
    <property type="entry name" value="Leu-rich_rpt"/>
</dbReference>
<dbReference type="Proteomes" id="UP000734854">
    <property type="component" value="Unassembled WGS sequence"/>
</dbReference>
<comment type="subcellular location">
    <subcellularLocation>
        <location evidence="1">Membrane</location>
        <topology evidence="1">Single-pass membrane protein</topology>
    </subcellularLocation>
</comment>
<evidence type="ECO:0000256" key="8">
    <source>
        <dbReference type="ARBA" id="ARBA00023170"/>
    </source>
</evidence>
<evidence type="ECO:0000256" key="3">
    <source>
        <dbReference type="ARBA" id="ARBA00022692"/>
    </source>
</evidence>
<accession>A0A8J5H5A2</accession>
<dbReference type="GO" id="GO:0016020">
    <property type="term" value="C:membrane"/>
    <property type="evidence" value="ECO:0007669"/>
    <property type="project" value="UniProtKB-SubCell"/>
</dbReference>
<feature type="coiled-coil region" evidence="10">
    <location>
        <begin position="2"/>
        <end position="29"/>
    </location>
</feature>
<evidence type="ECO:0000313" key="12">
    <source>
        <dbReference type="Proteomes" id="UP000734854"/>
    </source>
</evidence>
<evidence type="ECO:0000256" key="9">
    <source>
        <dbReference type="ARBA" id="ARBA00023180"/>
    </source>
</evidence>
<dbReference type="Gene3D" id="3.80.10.10">
    <property type="entry name" value="Ribonuclease Inhibitor"/>
    <property type="match status" value="2"/>
</dbReference>
<evidence type="ECO:0000256" key="7">
    <source>
        <dbReference type="ARBA" id="ARBA00023136"/>
    </source>
</evidence>
<keyword evidence="6" id="KW-1133">Transmembrane helix</keyword>
<evidence type="ECO:0000256" key="6">
    <source>
        <dbReference type="ARBA" id="ARBA00022989"/>
    </source>
</evidence>
<organism evidence="11 12">
    <name type="scientific">Zingiber officinale</name>
    <name type="common">Ginger</name>
    <name type="synonym">Amomum zingiber</name>
    <dbReference type="NCBI Taxonomy" id="94328"/>
    <lineage>
        <taxon>Eukaryota</taxon>
        <taxon>Viridiplantae</taxon>
        <taxon>Streptophyta</taxon>
        <taxon>Embryophyta</taxon>
        <taxon>Tracheophyta</taxon>
        <taxon>Spermatophyta</taxon>
        <taxon>Magnoliopsida</taxon>
        <taxon>Liliopsida</taxon>
        <taxon>Zingiberales</taxon>
        <taxon>Zingiberaceae</taxon>
        <taxon>Zingiber</taxon>
    </lineage>
</organism>
<dbReference type="FunFam" id="3.80.10.10:FF:000041">
    <property type="entry name" value="LRR receptor-like serine/threonine-protein kinase ERECTA"/>
    <property type="match status" value="1"/>
</dbReference>
<protein>
    <submittedName>
        <fullName evidence="11">Uncharacterized protein</fullName>
    </submittedName>
</protein>
<name>A0A8J5H5A2_ZINOF</name>
<gene>
    <name evidence="11" type="ORF">ZIOFF_017656</name>
</gene>
<sequence>MIEHLQKELKAKEAAIETLTSRAKVMEQEVSKRDREIDILRQSLRILSDKRRSRSGKNRLRYFPFQQLDSTSVGELYPEFIISKLLQMGGISCDRSGYVTSIELPVLRISDSLGKEIGLLRRLKKLNLAANDLSGFIPSELVNCTLLEHLKLSNNFLSGLIPMTIDDLTEMDVSQNDLEGNISFSPFQQLDTSSVGELYPEFIIPKSLGINCDRSGYVTSIELPVLQISDSLGKEIGLLRRLKKLNLAANDLSGFIPSELGNCTLLEHLKLSNNFLSGLIPMTIDDLTEMDVSQNDLEGNISFSSKTICKLERLIFSGNVFESELLGIG</sequence>
<keyword evidence="10" id="KW-0175">Coiled coil</keyword>
<proteinExistence type="predicted"/>
<evidence type="ECO:0000313" key="11">
    <source>
        <dbReference type="EMBL" id="KAG6520597.1"/>
    </source>
</evidence>
<keyword evidence="5" id="KW-0677">Repeat</keyword>